<feature type="signal peptide" evidence="10">
    <location>
        <begin position="1"/>
        <end position="17"/>
    </location>
</feature>
<feature type="compositionally biased region" description="Acidic residues" evidence="11">
    <location>
        <begin position="533"/>
        <end position="546"/>
    </location>
</feature>
<keyword evidence="13" id="KW-1185">Reference proteome</keyword>
<dbReference type="OrthoDB" id="1938156at2759"/>
<evidence type="ECO:0000256" key="11">
    <source>
        <dbReference type="SAM" id="MobiDB-lite"/>
    </source>
</evidence>
<name>A0A813SLL2_9BILA</name>
<evidence type="ECO:0000256" key="8">
    <source>
        <dbReference type="ARBA" id="ARBA00053392"/>
    </source>
</evidence>
<dbReference type="EMBL" id="CAJNOC010000740">
    <property type="protein sequence ID" value="CAF0798074.1"/>
    <property type="molecule type" value="Genomic_DNA"/>
</dbReference>
<evidence type="ECO:0000256" key="1">
    <source>
        <dbReference type="ARBA" id="ARBA00004115"/>
    </source>
</evidence>
<evidence type="ECO:0000256" key="6">
    <source>
        <dbReference type="ARBA" id="ARBA00023136"/>
    </source>
</evidence>
<reference evidence="12" key="1">
    <citation type="submission" date="2021-02" db="EMBL/GenBank/DDBJ databases">
        <authorList>
            <person name="Nowell W R."/>
        </authorList>
    </citation>
    <scope>NUCLEOTIDE SEQUENCE</scope>
    <source>
        <strain evidence="12">Ploen Becks lab</strain>
    </source>
</reference>
<dbReference type="Gene3D" id="2.60.120.200">
    <property type="match status" value="1"/>
</dbReference>
<evidence type="ECO:0000256" key="10">
    <source>
        <dbReference type="RuleBase" id="RU362126"/>
    </source>
</evidence>
<feature type="compositionally biased region" description="Basic and acidic residues" evidence="11">
    <location>
        <begin position="523"/>
        <end position="532"/>
    </location>
</feature>
<dbReference type="FunFam" id="2.10.250.10:FF:000001">
    <property type="entry name" value="Calnexin homolog"/>
    <property type="match status" value="1"/>
</dbReference>
<keyword evidence="5 10" id="KW-1133">Transmembrane helix</keyword>
<comment type="function">
    <text evidence="8">Calcium-binding protein that interacts with newly synthesized monoglucosylated glycoproteins in the endoplasmic reticulum. It may act in assisting protein assembly and/or in the retention within the ER of unassembled protein subunits. It seems to play a major role in the quality control apparatus of the ER by the retention of incorrectly folded proteins. Required for embryogenesis and larval development under heat and ER stress conditions. May be important for germ cell development. Involved in neuronal necrotic cell death.</text>
</comment>
<proteinExistence type="inferred from homology"/>
<evidence type="ECO:0008006" key="14">
    <source>
        <dbReference type="Google" id="ProtNLM"/>
    </source>
</evidence>
<dbReference type="PANTHER" id="PTHR11073">
    <property type="entry name" value="CALRETICULIN AND CALNEXIN"/>
    <property type="match status" value="1"/>
</dbReference>
<evidence type="ECO:0000256" key="9">
    <source>
        <dbReference type="PIRSR" id="PIRSR601580-3"/>
    </source>
</evidence>
<dbReference type="PROSITE" id="PS00803">
    <property type="entry name" value="CALRETICULIN_1"/>
    <property type="match status" value="1"/>
</dbReference>
<dbReference type="InterPro" id="IPR018124">
    <property type="entry name" value="Calret/calnex_CS"/>
</dbReference>
<feature type="disulfide bond" evidence="9">
    <location>
        <begin position="133"/>
        <end position="167"/>
    </location>
</feature>
<sequence>LKYTLFLICISIYLINCEDVVNESKTEKPQYVRRVPEGPIHFIETFETNIIGSKWIRSRAKKDGVEDEIAKYDGEWSIESSGDSVLEGDKGLVLKSKAKHHAIAAKLNRPFVFTEDKPLIIQYEVKFQNALECGGAYVKLVEDKSNFKLEDFFDKTSFSIMFGPDKCGTETKYHFIVRFKNPVTGNVEEHHAKKSELLDAIFSDGKTHLYTLILNTDNTFKMLIDRVEVNSGSLLNDLSPSINPPKEIVDPNDKKPETWDDREKIPDPDAVKPEDWDENEPKTIVDSKATKPDGWLEDEEEMIPDPTAVQPEDWDESTDGEWEAPKIDNPKCKNAAGCGKWSAPSIPNPKYKGKWKPPMIENPNYQGQWEPRKIPNPDFFEDENPFKSLLPFSAVGLELWSMTDNIYFDNFIITNDEKVAEQFAEENWVVKNKLEVANAPSGDSVVDSLLKAANEKPWLWAVYLLVVLMPIVIITLFCCGKSSPSKRDESDAKKTDAVTPDDEPVNANTEETQAEELDQNTEVVDKEDLEKADSEEEEANEVETKEEEVKSSEPSRKSPGRRAARRE</sequence>
<keyword evidence="4 10" id="KW-0256">Endoplasmic reticulum</keyword>
<protein>
    <recommendedName>
        <fullName evidence="14">Calnexin</fullName>
    </recommendedName>
</protein>
<dbReference type="GO" id="GO:0006457">
    <property type="term" value="P:protein folding"/>
    <property type="evidence" value="ECO:0007669"/>
    <property type="project" value="InterPro"/>
</dbReference>
<feature type="compositionally biased region" description="Basic and acidic residues" evidence="11">
    <location>
        <begin position="247"/>
        <end position="289"/>
    </location>
</feature>
<feature type="compositionally biased region" description="Basic and acidic residues" evidence="11">
    <location>
        <begin position="485"/>
        <end position="496"/>
    </location>
</feature>
<dbReference type="InterPro" id="IPR013320">
    <property type="entry name" value="ConA-like_dom_sf"/>
</dbReference>
<keyword evidence="10" id="KW-0732">Signal</keyword>
<dbReference type="Pfam" id="PF00262">
    <property type="entry name" value="Calreticulin"/>
    <property type="match status" value="1"/>
</dbReference>
<dbReference type="PROSITE" id="PS00804">
    <property type="entry name" value="CALRETICULIN_2"/>
    <property type="match status" value="1"/>
</dbReference>
<feature type="compositionally biased region" description="Acidic residues" evidence="11">
    <location>
        <begin position="312"/>
        <end position="322"/>
    </location>
</feature>
<keyword evidence="6 10" id="KW-0472">Membrane</keyword>
<feature type="region of interest" description="Disordered" evidence="11">
    <location>
        <begin position="238"/>
        <end position="289"/>
    </location>
</feature>
<gene>
    <name evidence="12" type="ORF">OXX778_LOCUS6320</name>
</gene>
<feature type="compositionally biased region" description="Basic and acidic residues" evidence="11">
    <location>
        <begin position="547"/>
        <end position="556"/>
    </location>
</feature>
<evidence type="ECO:0000313" key="12">
    <source>
        <dbReference type="EMBL" id="CAF0798074.1"/>
    </source>
</evidence>
<evidence type="ECO:0000256" key="7">
    <source>
        <dbReference type="ARBA" id="ARBA00023186"/>
    </source>
</evidence>
<dbReference type="GO" id="GO:0051082">
    <property type="term" value="F:unfolded protein binding"/>
    <property type="evidence" value="ECO:0007669"/>
    <property type="project" value="InterPro"/>
</dbReference>
<dbReference type="SUPFAM" id="SSF49899">
    <property type="entry name" value="Concanavalin A-like lectins/glucanases"/>
    <property type="match status" value="1"/>
</dbReference>
<keyword evidence="7 10" id="KW-0143">Chaperone</keyword>
<dbReference type="GO" id="GO:0005509">
    <property type="term" value="F:calcium ion binding"/>
    <property type="evidence" value="ECO:0007669"/>
    <property type="project" value="InterPro"/>
</dbReference>
<feature type="chain" id="PRO_5033107901" description="Calnexin" evidence="10">
    <location>
        <begin position="18"/>
        <end position="567"/>
    </location>
</feature>
<feature type="non-terminal residue" evidence="12">
    <location>
        <position position="1"/>
    </location>
</feature>
<evidence type="ECO:0000256" key="5">
    <source>
        <dbReference type="ARBA" id="ARBA00022989"/>
    </source>
</evidence>
<dbReference type="SUPFAM" id="SSF63887">
    <property type="entry name" value="P-domain of calnexin/calreticulin"/>
    <property type="match status" value="1"/>
</dbReference>
<feature type="compositionally biased region" description="Basic residues" evidence="11">
    <location>
        <begin position="558"/>
        <end position="567"/>
    </location>
</feature>
<evidence type="ECO:0000256" key="2">
    <source>
        <dbReference type="ARBA" id="ARBA00010983"/>
    </source>
</evidence>
<keyword evidence="3 10" id="KW-0812">Transmembrane</keyword>
<evidence type="ECO:0000256" key="3">
    <source>
        <dbReference type="ARBA" id="ARBA00022692"/>
    </source>
</evidence>
<keyword evidence="9" id="KW-1015">Disulfide bond</keyword>
<dbReference type="InterPro" id="IPR009033">
    <property type="entry name" value="Calreticulin/calnexin_P_dom_sf"/>
</dbReference>
<feature type="region of interest" description="Disordered" evidence="11">
    <location>
        <begin position="482"/>
        <end position="567"/>
    </location>
</feature>
<dbReference type="GO" id="GO:0036503">
    <property type="term" value="P:ERAD pathway"/>
    <property type="evidence" value="ECO:0007669"/>
    <property type="project" value="TreeGrafter"/>
</dbReference>
<dbReference type="InterPro" id="IPR001580">
    <property type="entry name" value="Calret/calnex"/>
</dbReference>
<dbReference type="FunFam" id="2.60.120.200:FF:000011">
    <property type="entry name" value="Probable calnexin"/>
    <property type="match status" value="1"/>
</dbReference>
<dbReference type="Gene3D" id="2.10.250.10">
    <property type="entry name" value="Calreticulin/calnexin, P domain"/>
    <property type="match status" value="1"/>
</dbReference>
<dbReference type="Proteomes" id="UP000663879">
    <property type="component" value="Unassembled WGS sequence"/>
</dbReference>
<dbReference type="GO" id="GO:0005789">
    <property type="term" value="C:endoplasmic reticulum membrane"/>
    <property type="evidence" value="ECO:0007669"/>
    <property type="project" value="UniProtKB-SubCell"/>
</dbReference>
<dbReference type="AlphaFoldDB" id="A0A813SLL2"/>
<comment type="subcellular location">
    <subcellularLocation>
        <location evidence="1">Endoplasmic reticulum membrane</location>
        <topology evidence="1">Single-pass type I membrane protein</topology>
    </subcellularLocation>
</comment>
<feature type="region of interest" description="Disordered" evidence="11">
    <location>
        <begin position="307"/>
        <end position="331"/>
    </location>
</feature>
<organism evidence="12 13">
    <name type="scientific">Brachionus calyciflorus</name>
    <dbReference type="NCBI Taxonomy" id="104777"/>
    <lineage>
        <taxon>Eukaryota</taxon>
        <taxon>Metazoa</taxon>
        <taxon>Spiralia</taxon>
        <taxon>Gnathifera</taxon>
        <taxon>Rotifera</taxon>
        <taxon>Eurotatoria</taxon>
        <taxon>Monogononta</taxon>
        <taxon>Pseudotrocha</taxon>
        <taxon>Ploima</taxon>
        <taxon>Brachionidae</taxon>
        <taxon>Brachionus</taxon>
    </lineage>
</organism>
<accession>A0A813SLL2</accession>
<comment type="similarity">
    <text evidence="2 10">Belongs to the calreticulin family.</text>
</comment>
<evidence type="ECO:0000256" key="4">
    <source>
        <dbReference type="ARBA" id="ARBA00022824"/>
    </source>
</evidence>
<dbReference type="PRINTS" id="PR00626">
    <property type="entry name" value="CALRETICULIN"/>
</dbReference>
<feature type="transmembrane region" description="Helical" evidence="10">
    <location>
        <begin position="458"/>
        <end position="479"/>
    </location>
</feature>
<evidence type="ECO:0000313" key="13">
    <source>
        <dbReference type="Proteomes" id="UP000663879"/>
    </source>
</evidence>
<dbReference type="PANTHER" id="PTHR11073:SF1">
    <property type="entry name" value="CALNEXIN 14D-RELATED"/>
    <property type="match status" value="1"/>
</dbReference>
<comment type="caution">
    <text evidence="12">The sequence shown here is derived from an EMBL/GenBank/DDBJ whole genome shotgun (WGS) entry which is preliminary data.</text>
</comment>